<dbReference type="AlphaFoldDB" id="A0A2P6TLX9"/>
<reference evidence="2 3" key="1">
    <citation type="journal article" date="2018" name="Plant J.">
        <title>Genome sequences of Chlorella sorokiniana UTEX 1602 and Micractinium conductrix SAG 241.80: implications to maltose excretion by a green alga.</title>
        <authorList>
            <person name="Arriola M.B."/>
            <person name="Velmurugan N."/>
            <person name="Zhang Y."/>
            <person name="Plunkett M.H."/>
            <person name="Hondzo H."/>
            <person name="Barney B.M."/>
        </authorList>
    </citation>
    <scope>NUCLEOTIDE SEQUENCE [LARGE SCALE GENOMIC DNA]</scope>
    <source>
        <strain evidence="3">UTEX 1602</strain>
    </source>
</reference>
<dbReference type="EMBL" id="LHPG02000011">
    <property type="protein sequence ID" value="PRW45334.1"/>
    <property type="molecule type" value="Genomic_DNA"/>
</dbReference>
<comment type="caution">
    <text evidence="2">The sequence shown here is derived from an EMBL/GenBank/DDBJ whole genome shotgun (WGS) entry which is preliminary data.</text>
</comment>
<organism evidence="2 3">
    <name type="scientific">Chlorella sorokiniana</name>
    <name type="common">Freshwater green alga</name>
    <dbReference type="NCBI Taxonomy" id="3076"/>
    <lineage>
        <taxon>Eukaryota</taxon>
        <taxon>Viridiplantae</taxon>
        <taxon>Chlorophyta</taxon>
        <taxon>core chlorophytes</taxon>
        <taxon>Trebouxiophyceae</taxon>
        <taxon>Chlorellales</taxon>
        <taxon>Chlorellaceae</taxon>
        <taxon>Chlorella clade</taxon>
        <taxon>Chlorella</taxon>
    </lineage>
</organism>
<evidence type="ECO:0000313" key="3">
    <source>
        <dbReference type="Proteomes" id="UP000239899"/>
    </source>
</evidence>
<accession>A0A2P6TLX9</accession>
<gene>
    <name evidence="2" type="ORF">C2E21_6001</name>
</gene>
<evidence type="ECO:0000313" key="2">
    <source>
        <dbReference type="EMBL" id="PRW45334.1"/>
    </source>
</evidence>
<feature type="chain" id="PRO_5015194029" evidence="1">
    <location>
        <begin position="24"/>
        <end position="121"/>
    </location>
</feature>
<feature type="signal peptide" evidence="1">
    <location>
        <begin position="1"/>
        <end position="23"/>
    </location>
</feature>
<dbReference type="OrthoDB" id="10473152at2759"/>
<keyword evidence="3" id="KW-1185">Reference proteome</keyword>
<name>A0A2P6TLX9_CHLSO</name>
<protein>
    <submittedName>
        <fullName evidence="2">Lysozyme C-like</fullName>
    </submittedName>
</protein>
<dbReference type="Proteomes" id="UP000239899">
    <property type="component" value="Unassembled WGS sequence"/>
</dbReference>
<sequence length="121" mass="13141">MRAPWTLLLLAVAAALLAQPAAAWSRHLLQECTNGFLGIGGNQWDNNCNLNFKFTQNNTIDCELDQGPLHSAIKFSCDAGGCTITCDWTQVQDTVPGCAYKSIRSIFDAWHPKSNAAQVTG</sequence>
<evidence type="ECO:0000256" key="1">
    <source>
        <dbReference type="SAM" id="SignalP"/>
    </source>
</evidence>
<keyword evidence="1" id="KW-0732">Signal</keyword>
<proteinExistence type="predicted"/>